<gene>
    <name evidence="7" type="ORF">LIER_28786</name>
</gene>
<evidence type="ECO:0000313" key="8">
    <source>
        <dbReference type="Proteomes" id="UP001454036"/>
    </source>
</evidence>
<dbReference type="PANTHER" id="PTHR11266:SF111">
    <property type="entry name" value="PEROXISOMAL MEMBRANE 22 KDA (MPV17_PMP22) FAMILY PROTEIN"/>
    <property type="match status" value="1"/>
</dbReference>
<organism evidence="7 8">
    <name type="scientific">Lithospermum erythrorhizon</name>
    <name type="common">Purple gromwell</name>
    <name type="synonym">Lithospermum officinale var. erythrorhizon</name>
    <dbReference type="NCBI Taxonomy" id="34254"/>
    <lineage>
        <taxon>Eukaryota</taxon>
        <taxon>Viridiplantae</taxon>
        <taxon>Streptophyta</taxon>
        <taxon>Embryophyta</taxon>
        <taxon>Tracheophyta</taxon>
        <taxon>Spermatophyta</taxon>
        <taxon>Magnoliopsida</taxon>
        <taxon>eudicotyledons</taxon>
        <taxon>Gunneridae</taxon>
        <taxon>Pentapetalae</taxon>
        <taxon>asterids</taxon>
        <taxon>lamiids</taxon>
        <taxon>Boraginales</taxon>
        <taxon>Boraginaceae</taxon>
        <taxon>Boraginoideae</taxon>
        <taxon>Lithospermeae</taxon>
        <taxon>Lithospermum</taxon>
    </lineage>
</organism>
<protein>
    <submittedName>
        <fullName evidence="7">Transporter</fullName>
    </submittedName>
</protein>
<reference evidence="7 8" key="1">
    <citation type="submission" date="2024-01" db="EMBL/GenBank/DDBJ databases">
        <title>The complete chloroplast genome sequence of Lithospermum erythrorhizon: insights into the phylogenetic relationship among Boraginaceae species and the maternal lineages of purple gromwells.</title>
        <authorList>
            <person name="Okada T."/>
            <person name="Watanabe K."/>
        </authorList>
    </citation>
    <scope>NUCLEOTIDE SEQUENCE [LARGE SCALE GENOMIC DNA]</scope>
</reference>
<dbReference type="EMBL" id="BAABME010009707">
    <property type="protein sequence ID" value="GAA0175656.1"/>
    <property type="molecule type" value="Genomic_DNA"/>
</dbReference>
<evidence type="ECO:0000256" key="3">
    <source>
        <dbReference type="ARBA" id="ARBA00022692"/>
    </source>
</evidence>
<name>A0AAV3RKD5_LITER</name>
<feature type="transmembrane region" description="Helical" evidence="6">
    <location>
        <begin position="104"/>
        <end position="127"/>
    </location>
</feature>
<dbReference type="Proteomes" id="UP001454036">
    <property type="component" value="Unassembled WGS sequence"/>
</dbReference>
<dbReference type="AlphaFoldDB" id="A0AAV3RKD5"/>
<comment type="caution">
    <text evidence="7">The sequence shown here is derived from an EMBL/GenBank/DDBJ whole genome shotgun (WGS) entry which is preliminary data.</text>
</comment>
<comment type="subcellular location">
    <subcellularLocation>
        <location evidence="1">Membrane</location>
        <topology evidence="1">Multi-pass membrane protein</topology>
    </subcellularLocation>
</comment>
<keyword evidence="8" id="KW-1185">Reference proteome</keyword>
<sequence length="218" mass="25091">MMKPWKWYQNCMVVHPVKTQVVSSGFLWAVGDIAAQSISHFTAKNHLKLKLKARDEKFRVNWNRVGISSLFGFTFVGPFGHFWYEGLDKFSRFKLQLHPKSAQFIATKVAMDGLIYGPFNLIAFLTFMGFASGKNARQVKEGLKRDFIPALVMEGGAWPIIQTVNFLYVPVMYQLLYVNVFCMLDSAFLSWLEQQKDAVWKKQFTASFQLKIPQGQSR</sequence>
<accession>A0AAV3RKD5</accession>
<keyword evidence="5 6" id="KW-0472">Membrane</keyword>
<dbReference type="Pfam" id="PF04117">
    <property type="entry name" value="Mpv17_PMP22"/>
    <property type="match status" value="1"/>
</dbReference>
<dbReference type="GO" id="GO:0016020">
    <property type="term" value="C:membrane"/>
    <property type="evidence" value="ECO:0007669"/>
    <property type="project" value="UniProtKB-SubCell"/>
</dbReference>
<dbReference type="InterPro" id="IPR007248">
    <property type="entry name" value="Mpv17_PMP22"/>
</dbReference>
<keyword evidence="4 6" id="KW-1133">Transmembrane helix</keyword>
<comment type="similarity">
    <text evidence="2 6">Belongs to the peroxisomal membrane protein PXMP2/4 family.</text>
</comment>
<feature type="transmembrane region" description="Helical" evidence="6">
    <location>
        <begin position="174"/>
        <end position="192"/>
    </location>
</feature>
<feature type="transmembrane region" description="Helical" evidence="6">
    <location>
        <begin position="62"/>
        <end position="84"/>
    </location>
</feature>
<dbReference type="GO" id="GO:0005737">
    <property type="term" value="C:cytoplasm"/>
    <property type="evidence" value="ECO:0007669"/>
    <property type="project" value="TreeGrafter"/>
</dbReference>
<proteinExistence type="inferred from homology"/>
<dbReference type="PANTHER" id="PTHR11266">
    <property type="entry name" value="PEROXISOMAL MEMBRANE PROTEIN 2, PXMP2 MPV17"/>
    <property type="match status" value="1"/>
</dbReference>
<evidence type="ECO:0000256" key="1">
    <source>
        <dbReference type="ARBA" id="ARBA00004141"/>
    </source>
</evidence>
<evidence type="ECO:0000256" key="2">
    <source>
        <dbReference type="ARBA" id="ARBA00006824"/>
    </source>
</evidence>
<evidence type="ECO:0000256" key="5">
    <source>
        <dbReference type="ARBA" id="ARBA00023136"/>
    </source>
</evidence>
<feature type="transmembrane region" description="Helical" evidence="6">
    <location>
        <begin position="147"/>
        <end position="168"/>
    </location>
</feature>
<evidence type="ECO:0000313" key="7">
    <source>
        <dbReference type="EMBL" id="GAA0175656.1"/>
    </source>
</evidence>
<keyword evidence="3 6" id="KW-0812">Transmembrane</keyword>
<evidence type="ECO:0000256" key="4">
    <source>
        <dbReference type="ARBA" id="ARBA00022989"/>
    </source>
</evidence>
<evidence type="ECO:0000256" key="6">
    <source>
        <dbReference type="RuleBase" id="RU363053"/>
    </source>
</evidence>